<keyword evidence="3" id="KW-0812">Transmembrane</keyword>
<dbReference type="PRINTS" id="PR00080">
    <property type="entry name" value="SDRFAMILY"/>
</dbReference>
<dbReference type="Proteomes" id="UP000186583">
    <property type="component" value="Unassembled WGS sequence"/>
</dbReference>
<evidence type="ECO:0000256" key="2">
    <source>
        <dbReference type="ARBA" id="ARBA00006484"/>
    </source>
</evidence>
<dbReference type="InterPro" id="IPR036291">
    <property type="entry name" value="NAD(P)-bd_dom_sf"/>
</dbReference>
<gene>
    <name evidence="14" type="ORF">CCHL11_01769</name>
</gene>
<dbReference type="Gene3D" id="3.40.50.720">
    <property type="entry name" value="NAD(P)-binding Rossmann-like Domain"/>
    <property type="match status" value="1"/>
</dbReference>
<evidence type="ECO:0000256" key="10">
    <source>
        <dbReference type="ARBA" id="ARBA00068717"/>
    </source>
</evidence>
<comment type="similarity">
    <text evidence="2 12">Belongs to the short-chain dehydrogenases/reductases (SDR) family.</text>
</comment>
<organism evidence="14 15">
    <name type="scientific">Colletotrichum chlorophyti</name>
    <dbReference type="NCBI Taxonomy" id="708187"/>
    <lineage>
        <taxon>Eukaryota</taxon>
        <taxon>Fungi</taxon>
        <taxon>Dikarya</taxon>
        <taxon>Ascomycota</taxon>
        <taxon>Pezizomycotina</taxon>
        <taxon>Sordariomycetes</taxon>
        <taxon>Hypocreomycetidae</taxon>
        <taxon>Glomerellales</taxon>
        <taxon>Glomerellaceae</taxon>
        <taxon>Colletotrichum</taxon>
    </lineage>
</organism>
<evidence type="ECO:0000256" key="5">
    <source>
        <dbReference type="ARBA" id="ARBA00022989"/>
    </source>
</evidence>
<evidence type="ECO:0000256" key="6">
    <source>
        <dbReference type="ARBA" id="ARBA00023002"/>
    </source>
</evidence>
<evidence type="ECO:0000313" key="14">
    <source>
        <dbReference type="EMBL" id="OLN88782.1"/>
    </source>
</evidence>
<dbReference type="InterPro" id="IPR002347">
    <property type="entry name" value="SDR_fam"/>
</dbReference>
<evidence type="ECO:0000256" key="12">
    <source>
        <dbReference type="RuleBase" id="RU000363"/>
    </source>
</evidence>
<accession>A0A1Q8RWB2</accession>
<dbReference type="PANTHER" id="PTHR24322:SF736">
    <property type="entry name" value="RETINOL DEHYDROGENASE 10"/>
    <property type="match status" value="1"/>
</dbReference>
<dbReference type="AlphaFoldDB" id="A0A1Q8RWB2"/>
<evidence type="ECO:0000256" key="13">
    <source>
        <dbReference type="SAM" id="MobiDB-lite"/>
    </source>
</evidence>
<name>A0A1Q8RWB2_9PEZI</name>
<evidence type="ECO:0000256" key="8">
    <source>
        <dbReference type="ARBA" id="ARBA00023136"/>
    </source>
</evidence>
<dbReference type="GO" id="GO:0052650">
    <property type="term" value="F:all-trans-retinol dehydrogenase (NADP+) activity"/>
    <property type="evidence" value="ECO:0007669"/>
    <property type="project" value="UniProtKB-ARBA"/>
</dbReference>
<comment type="function">
    <text evidence="9">Catalyzes the reduction of all-trans-retinal to all-trans-retinol in the presence of NADPH.</text>
</comment>
<feature type="compositionally biased region" description="Basic and acidic residues" evidence="13">
    <location>
        <begin position="360"/>
        <end position="369"/>
    </location>
</feature>
<dbReference type="FunFam" id="3.40.50.720:FF:000131">
    <property type="entry name" value="Short-chain dehydrogenase/reductase 3"/>
    <property type="match status" value="1"/>
</dbReference>
<dbReference type="GO" id="GO:0016020">
    <property type="term" value="C:membrane"/>
    <property type="evidence" value="ECO:0007669"/>
    <property type="project" value="UniProtKB-SubCell"/>
</dbReference>
<evidence type="ECO:0000256" key="9">
    <source>
        <dbReference type="ARBA" id="ARBA00059620"/>
    </source>
</evidence>
<dbReference type="PRINTS" id="PR00081">
    <property type="entry name" value="GDHRDH"/>
</dbReference>
<dbReference type="OrthoDB" id="10253736at2759"/>
<reference evidence="14 15" key="1">
    <citation type="submission" date="2016-11" db="EMBL/GenBank/DDBJ databases">
        <title>Draft Genome Assembly of Colletotrichum chlorophyti a pathogen of herbaceous plants.</title>
        <authorList>
            <person name="Gan P."/>
            <person name="Narusaka M."/>
            <person name="Tsushima A."/>
            <person name="Narusaka Y."/>
            <person name="Takano Y."/>
            <person name="Shirasu K."/>
        </authorList>
    </citation>
    <scope>NUCLEOTIDE SEQUENCE [LARGE SCALE GENOMIC DNA]</scope>
    <source>
        <strain evidence="14 15">NTL11</strain>
    </source>
</reference>
<dbReference type="PANTHER" id="PTHR24322">
    <property type="entry name" value="PKSB"/>
    <property type="match status" value="1"/>
</dbReference>
<evidence type="ECO:0000256" key="11">
    <source>
        <dbReference type="ARBA" id="ARBA00082544"/>
    </source>
</evidence>
<dbReference type="STRING" id="708187.A0A1Q8RWB2"/>
<keyword evidence="5" id="KW-1133">Transmembrane helix</keyword>
<evidence type="ECO:0000313" key="15">
    <source>
        <dbReference type="Proteomes" id="UP000186583"/>
    </source>
</evidence>
<evidence type="ECO:0000256" key="3">
    <source>
        <dbReference type="ARBA" id="ARBA00022692"/>
    </source>
</evidence>
<keyword evidence="6" id="KW-0560">Oxidoreductase</keyword>
<evidence type="ECO:0000256" key="7">
    <source>
        <dbReference type="ARBA" id="ARBA00023098"/>
    </source>
</evidence>
<keyword evidence="7" id="KW-0443">Lipid metabolism</keyword>
<proteinExistence type="inferred from homology"/>
<sequence>MPMHQGLLPREGLVADPIFRLIGRTALNPGLLLPLLLLARYTKKGGDLAILHPTAFSRLKLLACCAVARWANNWLSRRALNNWVTDRYNWSKEIVLVTGGAGGIGGQVVQLFAERGVTVVVLDIQPLTFTAASNVHYFNCDITSTDKLATVANEIRAKVGHPTVLINNAGVARGKTVLEATERDIRFTFDVNTFAHYWTTKEFLPHMVDTNHGMIVTVASYASFLTVPNMVDYGASKAAAMAFHEGLTAELLTRYNAPRVRTVAIHQGYTKTPLFTGYQQGLHFLLPALEPETVAEAIVRKVLEGESGQVIVPGFGSILTALRALPHWYQHRLRSESQKLMKTFSGRQVVKDVEKYYADKDREQEKAEESTVLVGDRSGIQ</sequence>
<feature type="region of interest" description="Disordered" evidence="13">
    <location>
        <begin position="360"/>
        <end position="381"/>
    </location>
</feature>
<protein>
    <recommendedName>
        <fullName evidence="10">Short-chain dehydrogenase/reductase 3</fullName>
    </recommendedName>
    <alternativeName>
        <fullName evidence="11">Retinal short-chain dehydrogenase/reductase 1</fullName>
    </alternativeName>
</protein>
<dbReference type="CDD" id="cd05339">
    <property type="entry name" value="17beta-HSDXI-like_SDR_c"/>
    <property type="match status" value="1"/>
</dbReference>
<evidence type="ECO:0000256" key="4">
    <source>
        <dbReference type="ARBA" id="ARBA00022857"/>
    </source>
</evidence>
<evidence type="ECO:0000256" key="1">
    <source>
        <dbReference type="ARBA" id="ARBA00004141"/>
    </source>
</evidence>
<comment type="subcellular location">
    <subcellularLocation>
        <location evidence="1">Membrane</location>
        <topology evidence="1">Multi-pass membrane protein</topology>
    </subcellularLocation>
</comment>
<dbReference type="EMBL" id="MPGH01000087">
    <property type="protein sequence ID" value="OLN88782.1"/>
    <property type="molecule type" value="Genomic_DNA"/>
</dbReference>
<comment type="caution">
    <text evidence="14">The sequence shown here is derived from an EMBL/GenBank/DDBJ whole genome shotgun (WGS) entry which is preliminary data.</text>
</comment>
<dbReference type="Pfam" id="PF00106">
    <property type="entry name" value="adh_short"/>
    <property type="match status" value="1"/>
</dbReference>
<keyword evidence="4" id="KW-0521">NADP</keyword>
<dbReference type="SUPFAM" id="SSF51735">
    <property type="entry name" value="NAD(P)-binding Rossmann-fold domains"/>
    <property type="match status" value="1"/>
</dbReference>
<keyword evidence="15" id="KW-1185">Reference proteome</keyword>
<keyword evidence="8" id="KW-0472">Membrane</keyword>